<evidence type="ECO:0000313" key="1">
    <source>
        <dbReference type="EMBL" id="KAH9293098.1"/>
    </source>
</evidence>
<accession>A0AA38C596</accession>
<dbReference type="Proteomes" id="UP000824469">
    <property type="component" value="Unassembled WGS sequence"/>
</dbReference>
<reference evidence="1 2" key="1">
    <citation type="journal article" date="2021" name="Nat. Plants">
        <title>The Taxus genome provides insights into paclitaxel biosynthesis.</title>
        <authorList>
            <person name="Xiong X."/>
            <person name="Gou J."/>
            <person name="Liao Q."/>
            <person name="Li Y."/>
            <person name="Zhou Q."/>
            <person name="Bi G."/>
            <person name="Li C."/>
            <person name="Du R."/>
            <person name="Wang X."/>
            <person name="Sun T."/>
            <person name="Guo L."/>
            <person name="Liang H."/>
            <person name="Lu P."/>
            <person name="Wu Y."/>
            <person name="Zhang Z."/>
            <person name="Ro D.K."/>
            <person name="Shang Y."/>
            <person name="Huang S."/>
            <person name="Yan J."/>
        </authorList>
    </citation>
    <scope>NUCLEOTIDE SEQUENCE [LARGE SCALE GENOMIC DNA]</scope>
    <source>
        <strain evidence="1">Ta-2019</strain>
    </source>
</reference>
<comment type="caution">
    <text evidence="1">The sequence shown here is derived from an EMBL/GenBank/DDBJ whole genome shotgun (WGS) entry which is preliminary data.</text>
</comment>
<evidence type="ECO:0000313" key="2">
    <source>
        <dbReference type="Proteomes" id="UP000824469"/>
    </source>
</evidence>
<name>A0AA38C596_TAXCH</name>
<dbReference type="AlphaFoldDB" id="A0AA38C596"/>
<proteinExistence type="predicted"/>
<organism evidence="1 2">
    <name type="scientific">Taxus chinensis</name>
    <name type="common">Chinese yew</name>
    <name type="synonym">Taxus wallichiana var. chinensis</name>
    <dbReference type="NCBI Taxonomy" id="29808"/>
    <lineage>
        <taxon>Eukaryota</taxon>
        <taxon>Viridiplantae</taxon>
        <taxon>Streptophyta</taxon>
        <taxon>Embryophyta</taxon>
        <taxon>Tracheophyta</taxon>
        <taxon>Spermatophyta</taxon>
        <taxon>Pinopsida</taxon>
        <taxon>Pinidae</taxon>
        <taxon>Conifers II</taxon>
        <taxon>Cupressales</taxon>
        <taxon>Taxaceae</taxon>
        <taxon>Taxus</taxon>
    </lineage>
</organism>
<gene>
    <name evidence="1" type="ORF">KI387_041698</name>
</gene>
<dbReference type="EMBL" id="JAHRHJ020001705">
    <property type="protein sequence ID" value="KAH9293098.1"/>
    <property type="molecule type" value="Genomic_DNA"/>
</dbReference>
<sequence length="49" mass="5279">ASCNVIPLEVMNELDIKVTTEYGKCAKDSREVLVVGSVKGLVVQIVAYP</sequence>
<feature type="non-terminal residue" evidence="1">
    <location>
        <position position="1"/>
    </location>
</feature>
<keyword evidence="2" id="KW-1185">Reference proteome</keyword>
<protein>
    <submittedName>
        <fullName evidence="1">Uncharacterized protein</fullName>
    </submittedName>
</protein>
<feature type="non-terminal residue" evidence="1">
    <location>
        <position position="49"/>
    </location>
</feature>